<evidence type="ECO:0000313" key="2">
    <source>
        <dbReference type="Proteomes" id="UP000077266"/>
    </source>
</evidence>
<keyword evidence="2" id="KW-1185">Reference proteome</keyword>
<evidence type="ECO:0008006" key="3">
    <source>
        <dbReference type="Google" id="ProtNLM"/>
    </source>
</evidence>
<protein>
    <recommendedName>
        <fullName evidence="3">F-box domain-containing protein</fullName>
    </recommendedName>
</protein>
<dbReference type="AlphaFoldDB" id="A0A165ZWU7"/>
<accession>A0A165ZWU7</accession>
<dbReference type="Proteomes" id="UP000077266">
    <property type="component" value="Unassembled WGS sequence"/>
</dbReference>
<gene>
    <name evidence="1" type="ORF">EXIGLDRAFT_724883</name>
</gene>
<name>A0A165ZWU7_EXIGL</name>
<evidence type="ECO:0000313" key="1">
    <source>
        <dbReference type="EMBL" id="KZV86339.1"/>
    </source>
</evidence>
<sequence length="287" mass="32912">MGRRAKQSTPAPPARRLTRLRLRNATAQFATFPLEIVRPIVTMTAQNNIGDYPRWVAQTLALVCREFQAAVEPVLIDTVRITSKNQQSILSQMGRFEHTRHFISHDHKCKQFPPLRSLVSFTGRGKGLNVIITAGCKPSHLTLGRASWGYRGVMVSVTHLHLQYANLPINWEIKSFPNLTHIVLSLEYDSQRHFNDIAINVSHLLSPTLKLQRILIRPYHMPPETVSIVASRLQKVADETHDTRLWIDDTPITGADWRKKAKEHLLYEEANEQETVWYSGRQMWGEL</sequence>
<dbReference type="InParanoid" id="A0A165ZWU7"/>
<proteinExistence type="predicted"/>
<dbReference type="EMBL" id="KV426159">
    <property type="protein sequence ID" value="KZV86339.1"/>
    <property type="molecule type" value="Genomic_DNA"/>
</dbReference>
<reference evidence="1 2" key="1">
    <citation type="journal article" date="2016" name="Mol. Biol. Evol.">
        <title>Comparative Genomics of Early-Diverging Mushroom-Forming Fungi Provides Insights into the Origins of Lignocellulose Decay Capabilities.</title>
        <authorList>
            <person name="Nagy L.G."/>
            <person name="Riley R."/>
            <person name="Tritt A."/>
            <person name="Adam C."/>
            <person name="Daum C."/>
            <person name="Floudas D."/>
            <person name="Sun H."/>
            <person name="Yadav J.S."/>
            <person name="Pangilinan J."/>
            <person name="Larsson K.H."/>
            <person name="Matsuura K."/>
            <person name="Barry K."/>
            <person name="Labutti K."/>
            <person name="Kuo R."/>
            <person name="Ohm R.A."/>
            <person name="Bhattacharya S.S."/>
            <person name="Shirouzu T."/>
            <person name="Yoshinaga Y."/>
            <person name="Martin F.M."/>
            <person name="Grigoriev I.V."/>
            <person name="Hibbett D.S."/>
        </authorList>
    </citation>
    <scope>NUCLEOTIDE SEQUENCE [LARGE SCALE GENOMIC DNA]</scope>
    <source>
        <strain evidence="1 2">HHB12029</strain>
    </source>
</reference>
<organism evidence="1 2">
    <name type="scientific">Exidia glandulosa HHB12029</name>
    <dbReference type="NCBI Taxonomy" id="1314781"/>
    <lineage>
        <taxon>Eukaryota</taxon>
        <taxon>Fungi</taxon>
        <taxon>Dikarya</taxon>
        <taxon>Basidiomycota</taxon>
        <taxon>Agaricomycotina</taxon>
        <taxon>Agaricomycetes</taxon>
        <taxon>Auriculariales</taxon>
        <taxon>Exidiaceae</taxon>
        <taxon>Exidia</taxon>
    </lineage>
</organism>